<accession>A0ABQ8G9H7</accession>
<dbReference type="Proteomes" id="UP000774617">
    <property type="component" value="Unassembled WGS sequence"/>
</dbReference>
<sequence length="170" mass="19549">MMTRRKAGNRVGGQPTQNKDLWTKPLARASLSTAISLTVAFCSSASVLFPSHLYPVSSITWYYCYSITNPSFFCRRFHRHQHTRRQLVHAMETWGKPPRDGPLLDETDGERQFAHRPPTGACRPCGRSQIRPEHFYFFHSRREGVASSGWLHKRYRPLFSFCPSAVPLPI</sequence>
<proteinExistence type="predicted"/>
<protein>
    <submittedName>
        <fullName evidence="2">Uncharacterized protein</fullName>
    </submittedName>
</protein>
<evidence type="ECO:0000313" key="2">
    <source>
        <dbReference type="EMBL" id="KAH7049228.1"/>
    </source>
</evidence>
<reference evidence="2 3" key="1">
    <citation type="journal article" date="2021" name="Nat. Commun.">
        <title>Genetic determinants of endophytism in the Arabidopsis root mycobiome.</title>
        <authorList>
            <person name="Mesny F."/>
            <person name="Miyauchi S."/>
            <person name="Thiergart T."/>
            <person name="Pickel B."/>
            <person name="Atanasova L."/>
            <person name="Karlsson M."/>
            <person name="Huettel B."/>
            <person name="Barry K.W."/>
            <person name="Haridas S."/>
            <person name="Chen C."/>
            <person name="Bauer D."/>
            <person name="Andreopoulos W."/>
            <person name="Pangilinan J."/>
            <person name="LaButti K."/>
            <person name="Riley R."/>
            <person name="Lipzen A."/>
            <person name="Clum A."/>
            <person name="Drula E."/>
            <person name="Henrissat B."/>
            <person name="Kohler A."/>
            <person name="Grigoriev I.V."/>
            <person name="Martin F.M."/>
            <person name="Hacquard S."/>
        </authorList>
    </citation>
    <scope>NUCLEOTIDE SEQUENCE [LARGE SCALE GENOMIC DNA]</scope>
    <source>
        <strain evidence="2 3">MPI-SDFR-AT-0080</strain>
    </source>
</reference>
<name>A0ABQ8G9H7_9PEZI</name>
<gene>
    <name evidence="2" type="ORF">B0J12DRAFT_98686</name>
</gene>
<feature type="region of interest" description="Disordered" evidence="1">
    <location>
        <begin position="1"/>
        <end position="20"/>
    </location>
</feature>
<dbReference type="EMBL" id="JAGTJR010000014">
    <property type="protein sequence ID" value="KAH7049228.1"/>
    <property type="molecule type" value="Genomic_DNA"/>
</dbReference>
<evidence type="ECO:0000313" key="3">
    <source>
        <dbReference type="Proteomes" id="UP000774617"/>
    </source>
</evidence>
<keyword evidence="3" id="KW-1185">Reference proteome</keyword>
<comment type="caution">
    <text evidence="2">The sequence shown here is derived from an EMBL/GenBank/DDBJ whole genome shotgun (WGS) entry which is preliminary data.</text>
</comment>
<evidence type="ECO:0000256" key="1">
    <source>
        <dbReference type="SAM" id="MobiDB-lite"/>
    </source>
</evidence>
<organism evidence="2 3">
    <name type="scientific">Macrophomina phaseolina</name>
    <dbReference type="NCBI Taxonomy" id="35725"/>
    <lineage>
        <taxon>Eukaryota</taxon>
        <taxon>Fungi</taxon>
        <taxon>Dikarya</taxon>
        <taxon>Ascomycota</taxon>
        <taxon>Pezizomycotina</taxon>
        <taxon>Dothideomycetes</taxon>
        <taxon>Dothideomycetes incertae sedis</taxon>
        <taxon>Botryosphaeriales</taxon>
        <taxon>Botryosphaeriaceae</taxon>
        <taxon>Macrophomina</taxon>
    </lineage>
</organism>